<dbReference type="EMBL" id="GL376624">
    <property type="status" value="NOT_ANNOTATED_CDS"/>
    <property type="molecule type" value="Genomic_DNA"/>
</dbReference>
<dbReference type="HOGENOM" id="CLU_068580_0_0_1"/>
<keyword evidence="3" id="KW-1185">Reference proteome</keyword>
<reference evidence="3" key="1">
    <citation type="journal article" date="2010" name="Genome Biol.">
        <title>Genome sequence of the necrotrophic plant pathogen Pythium ultimum reveals original pathogenicity mechanisms and effector repertoire.</title>
        <authorList>
            <person name="Levesque C.A."/>
            <person name="Brouwer H."/>
            <person name="Cano L."/>
            <person name="Hamilton J.P."/>
            <person name="Holt C."/>
            <person name="Huitema E."/>
            <person name="Raffaele S."/>
            <person name="Robideau G.P."/>
            <person name="Thines M."/>
            <person name="Win J."/>
            <person name="Zerillo M.M."/>
            <person name="Beakes G.W."/>
            <person name="Boore J.L."/>
            <person name="Busam D."/>
            <person name="Dumas B."/>
            <person name="Ferriera S."/>
            <person name="Fuerstenberg S.I."/>
            <person name="Gachon C.M."/>
            <person name="Gaulin E."/>
            <person name="Govers F."/>
            <person name="Grenville-Briggs L."/>
            <person name="Horner N."/>
            <person name="Hostetler J."/>
            <person name="Jiang R.H."/>
            <person name="Johnson J."/>
            <person name="Krajaejun T."/>
            <person name="Lin H."/>
            <person name="Meijer H.J."/>
            <person name="Moore B."/>
            <person name="Morris P."/>
            <person name="Phuntmart V."/>
            <person name="Puiu D."/>
            <person name="Shetty J."/>
            <person name="Stajich J.E."/>
            <person name="Tripathy S."/>
            <person name="Wawra S."/>
            <person name="van West P."/>
            <person name="Whitty B.R."/>
            <person name="Coutinho P.M."/>
            <person name="Henrissat B."/>
            <person name="Martin F."/>
            <person name="Thomas P.D."/>
            <person name="Tyler B.M."/>
            <person name="De Vries R.P."/>
            <person name="Kamoun S."/>
            <person name="Yandell M."/>
            <person name="Tisserat N."/>
            <person name="Buell C.R."/>
        </authorList>
    </citation>
    <scope>NUCLEOTIDE SEQUENCE</scope>
    <source>
        <strain evidence="3">DAOM:BR144</strain>
    </source>
</reference>
<dbReference type="VEuPathDB" id="FungiDB:PYU1_G009873"/>
<evidence type="ECO:0000313" key="2">
    <source>
        <dbReference type="EnsemblProtists" id="PYU1_T009891"/>
    </source>
</evidence>
<name>K3WY43_GLOUD</name>
<evidence type="ECO:0008006" key="4">
    <source>
        <dbReference type="Google" id="ProtNLM"/>
    </source>
</evidence>
<evidence type="ECO:0000256" key="1">
    <source>
        <dbReference type="SAM" id="Phobius"/>
    </source>
</evidence>
<feature type="transmembrane region" description="Helical" evidence="1">
    <location>
        <begin position="45"/>
        <end position="64"/>
    </location>
</feature>
<feature type="transmembrane region" description="Helical" evidence="1">
    <location>
        <begin position="12"/>
        <end position="33"/>
    </location>
</feature>
<dbReference type="Proteomes" id="UP000019132">
    <property type="component" value="Unassembled WGS sequence"/>
</dbReference>
<feature type="transmembrane region" description="Helical" evidence="1">
    <location>
        <begin position="105"/>
        <end position="128"/>
    </location>
</feature>
<keyword evidence="1" id="KW-0472">Membrane</keyword>
<reference evidence="2" key="3">
    <citation type="submission" date="2015-02" db="UniProtKB">
        <authorList>
            <consortium name="EnsemblProtists"/>
        </authorList>
    </citation>
    <scope>IDENTIFICATION</scope>
    <source>
        <strain evidence="2">DAOM BR144</strain>
    </source>
</reference>
<proteinExistence type="predicted"/>
<reference evidence="3" key="2">
    <citation type="submission" date="2010-04" db="EMBL/GenBank/DDBJ databases">
        <authorList>
            <person name="Buell R."/>
            <person name="Hamilton J."/>
            <person name="Hostetler J."/>
        </authorList>
    </citation>
    <scope>NUCLEOTIDE SEQUENCE [LARGE SCALE GENOMIC DNA]</scope>
    <source>
        <strain evidence="3">DAOM:BR144</strain>
    </source>
</reference>
<dbReference type="eggNOG" id="ENOG502SMIN">
    <property type="taxonomic scope" value="Eukaryota"/>
</dbReference>
<feature type="transmembrane region" description="Helical" evidence="1">
    <location>
        <begin position="154"/>
        <end position="173"/>
    </location>
</feature>
<evidence type="ECO:0000313" key="3">
    <source>
        <dbReference type="Proteomes" id="UP000019132"/>
    </source>
</evidence>
<keyword evidence="1" id="KW-0812">Transmembrane</keyword>
<dbReference type="EnsemblProtists" id="PYU1_T009891">
    <property type="protein sequence ID" value="PYU1_T009891"/>
    <property type="gene ID" value="PYU1_G009873"/>
</dbReference>
<dbReference type="AlphaFoldDB" id="K3WY43"/>
<protein>
    <recommendedName>
        <fullName evidence="4">Intimal thickness related receptor IRP domain-containing protein</fullName>
    </recommendedName>
</protein>
<accession>K3WY43</accession>
<organism evidence="2 3">
    <name type="scientific">Globisporangium ultimum (strain ATCC 200006 / CBS 805.95 / DAOM BR144)</name>
    <name type="common">Pythium ultimum</name>
    <dbReference type="NCBI Taxonomy" id="431595"/>
    <lineage>
        <taxon>Eukaryota</taxon>
        <taxon>Sar</taxon>
        <taxon>Stramenopiles</taxon>
        <taxon>Oomycota</taxon>
        <taxon>Peronosporomycetes</taxon>
        <taxon>Pythiales</taxon>
        <taxon>Pythiaceae</taxon>
        <taxon>Globisporangium</taxon>
    </lineage>
</organism>
<dbReference type="InParanoid" id="K3WY43"/>
<sequence>MVTLSNYDMEVVSHSLCMPITLLINFSLLQYLLTMYYKRWHEIRGALLMVCSLGGLVTLTPFSYPNNEMAGHLNDISEMCSTLTSLIQITIMDRDVNKKVKIPTLRYFSIALELLILFGIFVVVQNVFEVAFLQPNLSSIDGLDNIMEDLSLRFISGFRFLILTMSRGLSYVFRRKKAEMLMYLLFVTHEYPFVLLEEHSSVSWEGTQALWNRLTIAMCIGLTIKDKFRKLSSNMSKVSKMNTNASRGPDEVSVATSEAAIKAASRHTKI</sequence>
<keyword evidence="1" id="KW-1133">Transmembrane helix</keyword>